<dbReference type="AlphaFoldDB" id="A0A2A9E6X8"/>
<comment type="caution">
    <text evidence="2">The sequence shown here is derived from an EMBL/GenBank/DDBJ whole genome shotgun (WGS) entry which is preliminary data.</text>
</comment>
<accession>A0A2A9E6X8</accession>
<evidence type="ECO:0000313" key="2">
    <source>
        <dbReference type="EMBL" id="PFG34817.1"/>
    </source>
</evidence>
<reference evidence="2 3" key="1">
    <citation type="submission" date="2017-10" db="EMBL/GenBank/DDBJ databases">
        <title>Sequencing the genomes of 1000 actinobacteria strains.</title>
        <authorList>
            <person name="Klenk H.-P."/>
        </authorList>
    </citation>
    <scope>NUCLEOTIDE SEQUENCE [LARGE SCALE GENOMIC DNA]</scope>
    <source>
        <strain evidence="2 3">DSM 18966</strain>
    </source>
</reference>
<evidence type="ECO:0000313" key="3">
    <source>
        <dbReference type="Proteomes" id="UP000225548"/>
    </source>
</evidence>
<sequence length="194" mass="20882">MSGATVPFLRRRPPHKPTPSAEVSSAPALALHQPEPGPESTLRTLPRVRGAGRLEPHAPMVVLDRRQSSIGSLRVLVDPAPDWAGVLWELADGRSGPLDDVPLDDGRRPYVSRGSAGTATSYDVGLRHLRAFRRIIIGVPSTSVISIELVGGTRIVCAPGTTALALYQHDGELYLRADSEPYPSQGHLRAEYGM</sequence>
<protein>
    <submittedName>
        <fullName evidence="2">Uncharacterized protein</fullName>
    </submittedName>
</protein>
<organism evidence="2 3">
    <name type="scientific">Sanguibacter antarcticus</name>
    <dbReference type="NCBI Taxonomy" id="372484"/>
    <lineage>
        <taxon>Bacteria</taxon>
        <taxon>Bacillati</taxon>
        <taxon>Actinomycetota</taxon>
        <taxon>Actinomycetes</taxon>
        <taxon>Micrococcales</taxon>
        <taxon>Sanguibacteraceae</taxon>
        <taxon>Sanguibacter</taxon>
    </lineage>
</organism>
<keyword evidence="3" id="KW-1185">Reference proteome</keyword>
<dbReference type="RefSeq" id="WP_098455791.1">
    <property type="nucleotide sequence ID" value="NZ_PDJG01000001.1"/>
</dbReference>
<evidence type="ECO:0000256" key="1">
    <source>
        <dbReference type="SAM" id="MobiDB-lite"/>
    </source>
</evidence>
<name>A0A2A9E6X8_9MICO</name>
<dbReference type="Proteomes" id="UP000225548">
    <property type="component" value="Unassembled WGS sequence"/>
</dbReference>
<dbReference type="EMBL" id="PDJG01000001">
    <property type="protein sequence ID" value="PFG34817.1"/>
    <property type="molecule type" value="Genomic_DNA"/>
</dbReference>
<dbReference type="OrthoDB" id="4946395at2"/>
<proteinExistence type="predicted"/>
<gene>
    <name evidence="2" type="ORF">ATL42_2744</name>
</gene>
<feature type="region of interest" description="Disordered" evidence="1">
    <location>
        <begin position="1"/>
        <end position="44"/>
    </location>
</feature>